<evidence type="ECO:0000256" key="4">
    <source>
        <dbReference type="ARBA" id="ARBA00033751"/>
    </source>
</evidence>
<dbReference type="CDD" id="cd07710">
    <property type="entry name" value="arylsulfatase_Sdsa1-like_MBL-fold"/>
    <property type="match status" value="1"/>
</dbReference>
<dbReference type="Gene3D" id="3.60.15.30">
    <property type="entry name" value="Metallo-beta-lactamase domain"/>
    <property type="match status" value="1"/>
</dbReference>
<dbReference type="EMBL" id="JBHTLQ010000012">
    <property type="protein sequence ID" value="MFD1190381.1"/>
    <property type="molecule type" value="Genomic_DNA"/>
</dbReference>
<dbReference type="InterPro" id="IPR052195">
    <property type="entry name" value="Bact_Alkyl/Aryl-Sulfatase"/>
</dbReference>
<proteinExistence type="inferred from homology"/>
<comment type="similarity">
    <text evidence="4">Belongs to the metallo-beta-lactamase superfamily. Type III sulfatase family.</text>
</comment>
<dbReference type="InterPro" id="IPR001279">
    <property type="entry name" value="Metallo-B-lactamas"/>
</dbReference>
<feature type="domain" description="Metallo-beta-lactamase" evidence="5">
    <location>
        <begin position="104"/>
        <end position="325"/>
    </location>
</feature>
<organism evidence="6 7">
    <name type="scientific">Phenylobacterium conjunctum</name>
    <dbReference type="NCBI Taxonomy" id="1298959"/>
    <lineage>
        <taxon>Bacteria</taxon>
        <taxon>Pseudomonadati</taxon>
        <taxon>Pseudomonadota</taxon>
        <taxon>Alphaproteobacteria</taxon>
        <taxon>Caulobacterales</taxon>
        <taxon>Caulobacteraceae</taxon>
        <taxon>Phenylobacterium</taxon>
    </lineage>
</organism>
<dbReference type="Gene3D" id="1.25.40.880">
    <property type="entry name" value="Alkyl sulfatase, dimerisation domain"/>
    <property type="match status" value="1"/>
</dbReference>
<dbReference type="RefSeq" id="WP_377353131.1">
    <property type="nucleotide sequence ID" value="NZ_JBHTLQ010000012.1"/>
</dbReference>
<gene>
    <name evidence="6" type="ORF">ACFQ27_07295</name>
</gene>
<dbReference type="InterPro" id="IPR029229">
    <property type="entry name" value="Alkyl_sulf_C"/>
</dbReference>
<dbReference type="SMART" id="SM00849">
    <property type="entry name" value="Lactamase_B"/>
    <property type="match status" value="1"/>
</dbReference>
<dbReference type="SUPFAM" id="SSF56281">
    <property type="entry name" value="Metallo-hydrolase/oxidoreductase"/>
    <property type="match status" value="1"/>
</dbReference>
<dbReference type="Gene3D" id="3.30.1050.10">
    <property type="entry name" value="SCP2 sterol-binding domain"/>
    <property type="match status" value="1"/>
</dbReference>
<name>A0ABW3T1W4_9CAUL</name>
<evidence type="ECO:0000256" key="2">
    <source>
        <dbReference type="ARBA" id="ARBA00022801"/>
    </source>
</evidence>
<dbReference type="InterPro" id="IPR038536">
    <property type="entry name" value="Alkyl/aryl-sulf_dimr_sf"/>
</dbReference>
<keyword evidence="1" id="KW-0479">Metal-binding</keyword>
<dbReference type="InterPro" id="IPR044097">
    <property type="entry name" value="Bds1/SdsA1_MBL-fold"/>
</dbReference>
<dbReference type="SUPFAM" id="SSF55718">
    <property type="entry name" value="SCP-like"/>
    <property type="match status" value="1"/>
</dbReference>
<evidence type="ECO:0000313" key="7">
    <source>
        <dbReference type="Proteomes" id="UP001597216"/>
    </source>
</evidence>
<keyword evidence="3" id="KW-0862">Zinc</keyword>
<dbReference type="InterPro" id="IPR036866">
    <property type="entry name" value="RibonucZ/Hydroxyglut_hydro"/>
</dbReference>
<dbReference type="Pfam" id="PF00753">
    <property type="entry name" value="Lactamase_B"/>
    <property type="match status" value="1"/>
</dbReference>
<dbReference type="PANTHER" id="PTHR43223:SF1">
    <property type="entry name" value="ALKYL_ARYL-SULFATASE BDS1"/>
    <property type="match status" value="1"/>
</dbReference>
<dbReference type="Pfam" id="PF14863">
    <property type="entry name" value="Alkyl_sulf_dimr"/>
    <property type="match status" value="1"/>
</dbReference>
<dbReference type="PANTHER" id="PTHR43223">
    <property type="entry name" value="ALKYL/ARYL-SULFATASE"/>
    <property type="match status" value="1"/>
</dbReference>
<accession>A0ABW3T1W4</accession>
<evidence type="ECO:0000259" key="5">
    <source>
        <dbReference type="SMART" id="SM00849"/>
    </source>
</evidence>
<keyword evidence="7" id="KW-1185">Reference proteome</keyword>
<evidence type="ECO:0000313" key="6">
    <source>
        <dbReference type="EMBL" id="MFD1190381.1"/>
    </source>
</evidence>
<evidence type="ECO:0000256" key="3">
    <source>
        <dbReference type="ARBA" id="ARBA00022833"/>
    </source>
</evidence>
<keyword evidence="2" id="KW-0378">Hydrolase</keyword>
<evidence type="ECO:0000256" key="1">
    <source>
        <dbReference type="ARBA" id="ARBA00022723"/>
    </source>
</evidence>
<dbReference type="Proteomes" id="UP001597216">
    <property type="component" value="Unassembled WGS sequence"/>
</dbReference>
<dbReference type="InterPro" id="IPR029228">
    <property type="entry name" value="Alkyl_sulf_dimr"/>
</dbReference>
<reference evidence="7" key="1">
    <citation type="journal article" date="2019" name="Int. J. Syst. Evol. Microbiol.">
        <title>The Global Catalogue of Microorganisms (GCM) 10K type strain sequencing project: providing services to taxonomists for standard genome sequencing and annotation.</title>
        <authorList>
            <consortium name="The Broad Institute Genomics Platform"/>
            <consortium name="The Broad Institute Genome Sequencing Center for Infectious Disease"/>
            <person name="Wu L."/>
            <person name="Ma J."/>
        </authorList>
    </citation>
    <scope>NUCLEOTIDE SEQUENCE [LARGE SCALE GENOMIC DNA]</scope>
    <source>
        <strain evidence="7">CCUG 55074</strain>
    </source>
</reference>
<dbReference type="InterPro" id="IPR036527">
    <property type="entry name" value="SCP2_sterol-bd_dom_sf"/>
</dbReference>
<dbReference type="Pfam" id="PF14864">
    <property type="entry name" value="Alkyl_sulf_C"/>
    <property type="match status" value="1"/>
</dbReference>
<protein>
    <submittedName>
        <fullName evidence="6">Alkyl/aryl-sulfatase</fullName>
    </submittedName>
</protein>
<comment type="caution">
    <text evidence="6">The sequence shown here is derived from an EMBL/GenBank/DDBJ whole genome shotgun (WGS) entry which is preliminary data.</text>
</comment>
<sequence length="627" mass="68490">MSQPKDATSATLAAQAALLASLPAEDGVDFERARRGFIDTLPDARVETARGGVAWDLSPFDFQGGGAPAPDTVNPSLWRLAQLNLNHGLYKVTEGIYQVRGFDLSNITFVEGNEGFIVVDPLTSAEPAAAALALMRKHRGDKPVSAVIYTHSHVDHYGGVKGVLTDADIAAGARIIAPEGFLAEAVSENVLAGNAMGRRATYMYGALLHRGPRGHVDSGLGKAVSSGQVNLIAPTESISKTGTRLTLDGVEIVFQVTPGTEAPAEMNFFFPRHRALCMAENCTCQLHNLYTPRGAQVRDAKAWSFYIDEAIDLFADQSEVLFASHHWPRWGKADQVAFLEKQSDLYKFIHDQTLRLANHGLTPLEIAEQVKLPPSLADEWHTRSYYGTISHNTKAVYQRYLGWFDGNPANLHKHPPEAAARRYVDAIGGADAVLAKGRAAFDAGDYRWVAELVNHLVFADPDNMEARNLQADALEQLGYQAESGPWRDFYLTGAQELRLVRPKATTPRQGATGQLRTLPADQLLDSLSVRLNGDTVGRAQPAMLLTFTDADETFSLKVRNGVLHHRPAKPSETAIRLSRNTLVDLVVGDRTLEAAATDGLIEGDAAPLSELLEQLDRFDFWFEIVLP</sequence>